<accession>A0A2F0PGB6</accession>
<dbReference type="EMBL" id="LJEX02000107">
    <property type="protein sequence ID" value="OCO83141.1"/>
    <property type="molecule type" value="Genomic_DNA"/>
</dbReference>
<dbReference type="AlphaFoldDB" id="A0A2F0PGB6"/>
<gene>
    <name evidence="1" type="ORF">AN695_0220140</name>
</gene>
<organism evidence="1 2">
    <name type="scientific">Serratia marcescens</name>
    <dbReference type="NCBI Taxonomy" id="615"/>
    <lineage>
        <taxon>Bacteria</taxon>
        <taxon>Pseudomonadati</taxon>
        <taxon>Pseudomonadota</taxon>
        <taxon>Gammaproteobacteria</taxon>
        <taxon>Enterobacterales</taxon>
        <taxon>Yersiniaceae</taxon>
        <taxon>Serratia</taxon>
    </lineage>
</organism>
<evidence type="ECO:0000313" key="1">
    <source>
        <dbReference type="EMBL" id="OCO83141.1"/>
    </source>
</evidence>
<dbReference type="Proteomes" id="UP000050489">
    <property type="component" value="Unassembled WGS sequence"/>
</dbReference>
<protein>
    <submittedName>
        <fullName evidence="1">Uncharacterized protein</fullName>
    </submittedName>
</protein>
<name>A0A2F0PGB6_SERMA</name>
<evidence type="ECO:0000313" key="2">
    <source>
        <dbReference type="Proteomes" id="UP000050489"/>
    </source>
</evidence>
<reference evidence="2" key="1">
    <citation type="submission" date="2016-04" db="EMBL/GenBank/DDBJ databases">
        <authorList>
            <person name="Osei Sekyere J."/>
            <person name="Sivertsen A."/>
            <person name="Pedersen A.T."/>
            <person name="Sundsfjord A."/>
        </authorList>
    </citation>
    <scope>NUCLEOTIDE SEQUENCE [LARGE SCALE GENOMIC DNA]</scope>
    <source>
        <strain evidence="2">945174350</strain>
    </source>
</reference>
<comment type="caution">
    <text evidence="1">The sequence shown here is derived from an EMBL/GenBank/DDBJ whole genome shotgun (WGS) entry which is preliminary data.</text>
</comment>
<proteinExistence type="predicted"/>
<sequence length="84" mass="9338">MEKENDAGEIDHIPMLKPFIVFSVEQIDSLLLTTGAVSSAETFEPLLEAENLFRSSDANIIKKGQNAFSEPQSARLGLLELHFF</sequence>